<dbReference type="Pfam" id="PF00133">
    <property type="entry name" value="tRNA-synt_1"/>
    <property type="match status" value="1"/>
</dbReference>
<comment type="similarity">
    <text evidence="1">Belongs to the class-I aminoacyl-tRNA synthetase family.</text>
</comment>
<evidence type="ECO:0000313" key="9">
    <source>
        <dbReference type="EMBL" id="SVC37190.1"/>
    </source>
</evidence>
<dbReference type="PROSITE" id="PS00178">
    <property type="entry name" value="AA_TRNA_LIGASE_I"/>
    <property type="match status" value="1"/>
</dbReference>
<keyword evidence="5" id="KW-0067">ATP-binding</keyword>
<keyword evidence="6" id="KW-0648">Protein biosynthesis</keyword>
<dbReference type="Gene3D" id="3.40.50.620">
    <property type="entry name" value="HUPs"/>
    <property type="match status" value="1"/>
</dbReference>
<protein>
    <recommendedName>
        <fullName evidence="2">leucine--tRNA ligase</fullName>
        <ecNumber evidence="2">6.1.1.4</ecNumber>
    </recommendedName>
</protein>
<evidence type="ECO:0000256" key="2">
    <source>
        <dbReference type="ARBA" id="ARBA00013164"/>
    </source>
</evidence>
<evidence type="ECO:0000256" key="5">
    <source>
        <dbReference type="ARBA" id="ARBA00022840"/>
    </source>
</evidence>
<dbReference type="EC" id="6.1.1.4" evidence="2"/>
<gene>
    <name evidence="9" type="ORF">METZ01_LOCUS290044</name>
</gene>
<evidence type="ECO:0000256" key="6">
    <source>
        <dbReference type="ARBA" id="ARBA00022917"/>
    </source>
</evidence>
<accession>A0A382LKP5</accession>
<evidence type="ECO:0000256" key="1">
    <source>
        <dbReference type="ARBA" id="ARBA00005594"/>
    </source>
</evidence>
<evidence type="ECO:0000256" key="4">
    <source>
        <dbReference type="ARBA" id="ARBA00022741"/>
    </source>
</evidence>
<evidence type="ECO:0000256" key="3">
    <source>
        <dbReference type="ARBA" id="ARBA00022598"/>
    </source>
</evidence>
<feature type="domain" description="Aminoacyl-tRNA synthetase class Ia" evidence="8">
    <location>
        <begin position="14"/>
        <end position="149"/>
    </location>
</feature>
<feature type="non-terminal residue" evidence="9">
    <location>
        <position position="149"/>
    </location>
</feature>
<dbReference type="InterPro" id="IPR001412">
    <property type="entry name" value="aa-tRNA-synth_I_CS"/>
</dbReference>
<keyword evidence="3" id="KW-0436">Ligase</keyword>
<keyword evidence="7" id="KW-0030">Aminoacyl-tRNA synthetase</keyword>
<keyword evidence="4" id="KW-0547">Nucleotide-binding</keyword>
<name>A0A382LKP5_9ZZZZ</name>
<dbReference type="InterPro" id="IPR002302">
    <property type="entry name" value="Leu-tRNA-ligase"/>
</dbReference>
<dbReference type="PANTHER" id="PTHR43740:SF2">
    <property type="entry name" value="LEUCINE--TRNA LIGASE, MITOCHONDRIAL"/>
    <property type="match status" value="1"/>
</dbReference>
<dbReference type="GO" id="GO:0004823">
    <property type="term" value="F:leucine-tRNA ligase activity"/>
    <property type="evidence" value="ECO:0007669"/>
    <property type="project" value="UniProtKB-EC"/>
</dbReference>
<dbReference type="InterPro" id="IPR002300">
    <property type="entry name" value="aa-tRNA-synth_Ia"/>
</dbReference>
<dbReference type="GO" id="GO:0005829">
    <property type="term" value="C:cytosol"/>
    <property type="evidence" value="ECO:0007669"/>
    <property type="project" value="TreeGrafter"/>
</dbReference>
<dbReference type="GO" id="GO:0005524">
    <property type="term" value="F:ATP binding"/>
    <property type="evidence" value="ECO:0007669"/>
    <property type="project" value="UniProtKB-KW"/>
</dbReference>
<proteinExistence type="inferred from homology"/>
<dbReference type="FunFam" id="3.40.50.620:FF:000060">
    <property type="entry name" value="Leucine--tRNA ligase"/>
    <property type="match status" value="1"/>
</dbReference>
<sequence length="149" mass="17771">MNNEYRPNQIETDVQKKWSDTNAFEVTEDPVKEKFYCLSMFPYPSGKLHMGHVRNYTIGDVISRYQRMQGKNVLQPMGWDAFGLPAEGAAIKNNVPPAKWTYENIDYMRGQLKRLGFAYDWNRELATCDPDYYRWEQWFFTKLYEKELV</sequence>
<reference evidence="9" key="1">
    <citation type="submission" date="2018-05" db="EMBL/GenBank/DDBJ databases">
        <authorList>
            <person name="Lanie J.A."/>
            <person name="Ng W.-L."/>
            <person name="Kazmierczak K.M."/>
            <person name="Andrzejewski T.M."/>
            <person name="Davidsen T.M."/>
            <person name="Wayne K.J."/>
            <person name="Tettelin H."/>
            <person name="Glass J.I."/>
            <person name="Rusch D."/>
            <person name="Podicherti R."/>
            <person name="Tsui H.-C.T."/>
            <person name="Winkler M.E."/>
        </authorList>
    </citation>
    <scope>NUCLEOTIDE SEQUENCE</scope>
</reference>
<dbReference type="PANTHER" id="PTHR43740">
    <property type="entry name" value="LEUCYL-TRNA SYNTHETASE"/>
    <property type="match status" value="1"/>
</dbReference>
<evidence type="ECO:0000256" key="7">
    <source>
        <dbReference type="ARBA" id="ARBA00023146"/>
    </source>
</evidence>
<dbReference type="AlphaFoldDB" id="A0A382LKP5"/>
<organism evidence="9">
    <name type="scientific">marine metagenome</name>
    <dbReference type="NCBI Taxonomy" id="408172"/>
    <lineage>
        <taxon>unclassified sequences</taxon>
        <taxon>metagenomes</taxon>
        <taxon>ecological metagenomes</taxon>
    </lineage>
</organism>
<dbReference type="SUPFAM" id="SSF52374">
    <property type="entry name" value="Nucleotidylyl transferase"/>
    <property type="match status" value="1"/>
</dbReference>
<dbReference type="Gene3D" id="1.10.730.10">
    <property type="entry name" value="Isoleucyl-tRNA Synthetase, Domain 1"/>
    <property type="match status" value="1"/>
</dbReference>
<dbReference type="EMBL" id="UINC01087645">
    <property type="protein sequence ID" value="SVC37190.1"/>
    <property type="molecule type" value="Genomic_DNA"/>
</dbReference>
<dbReference type="InterPro" id="IPR014729">
    <property type="entry name" value="Rossmann-like_a/b/a_fold"/>
</dbReference>
<evidence type="ECO:0000259" key="8">
    <source>
        <dbReference type="Pfam" id="PF00133"/>
    </source>
</evidence>
<dbReference type="GO" id="GO:0006429">
    <property type="term" value="P:leucyl-tRNA aminoacylation"/>
    <property type="evidence" value="ECO:0007669"/>
    <property type="project" value="InterPro"/>
</dbReference>